<accession>A0A3P7ILK1</accession>
<dbReference type="OrthoDB" id="5905407at2759"/>
<dbReference type="Proteomes" id="UP000270094">
    <property type="component" value="Unassembled WGS sequence"/>
</dbReference>
<evidence type="ECO:0000313" key="2">
    <source>
        <dbReference type="EMBL" id="VDM73931.1"/>
    </source>
</evidence>
<gene>
    <name evidence="2" type="ORF">SVUK_LOCUS8929</name>
</gene>
<evidence type="ECO:0000256" key="1">
    <source>
        <dbReference type="SAM" id="MobiDB-lite"/>
    </source>
</evidence>
<evidence type="ECO:0000313" key="3">
    <source>
        <dbReference type="Proteomes" id="UP000270094"/>
    </source>
</evidence>
<sequence>MEHFHLVKDKLGKTLGSPQEIIERWRTYFEEMSSIASIGTAIPPAEPAEGQYHTQQRKYGLL</sequence>
<organism evidence="2 3">
    <name type="scientific">Strongylus vulgaris</name>
    <name type="common">Blood worm</name>
    <dbReference type="NCBI Taxonomy" id="40348"/>
    <lineage>
        <taxon>Eukaryota</taxon>
        <taxon>Metazoa</taxon>
        <taxon>Ecdysozoa</taxon>
        <taxon>Nematoda</taxon>
        <taxon>Chromadorea</taxon>
        <taxon>Rhabditida</taxon>
        <taxon>Rhabditina</taxon>
        <taxon>Rhabditomorpha</taxon>
        <taxon>Strongyloidea</taxon>
        <taxon>Strongylidae</taxon>
        <taxon>Strongylus</taxon>
    </lineage>
</organism>
<proteinExistence type="predicted"/>
<dbReference type="AlphaFoldDB" id="A0A3P7ILK1"/>
<keyword evidence="3" id="KW-1185">Reference proteome</keyword>
<protein>
    <submittedName>
        <fullName evidence="2">Uncharacterized protein</fullName>
    </submittedName>
</protein>
<reference evidence="2 3" key="1">
    <citation type="submission" date="2018-11" db="EMBL/GenBank/DDBJ databases">
        <authorList>
            <consortium name="Pathogen Informatics"/>
        </authorList>
    </citation>
    <scope>NUCLEOTIDE SEQUENCE [LARGE SCALE GENOMIC DNA]</scope>
</reference>
<feature type="region of interest" description="Disordered" evidence="1">
    <location>
        <begin position="41"/>
        <end position="62"/>
    </location>
</feature>
<dbReference type="EMBL" id="UYYB01033172">
    <property type="protein sequence ID" value="VDM73931.1"/>
    <property type="molecule type" value="Genomic_DNA"/>
</dbReference>
<name>A0A3P7ILK1_STRVU</name>